<accession>A0A413SYZ6</accession>
<evidence type="ECO:0000256" key="1">
    <source>
        <dbReference type="SAM" id="Phobius"/>
    </source>
</evidence>
<dbReference type="Proteomes" id="UP000285740">
    <property type="component" value="Unassembled WGS sequence"/>
</dbReference>
<keyword evidence="1" id="KW-0812">Transmembrane</keyword>
<proteinExistence type="predicted"/>
<keyword evidence="1" id="KW-1133">Transmembrane helix</keyword>
<organism evidence="2 3">
    <name type="scientific">Eubacterium ventriosum</name>
    <dbReference type="NCBI Taxonomy" id="39496"/>
    <lineage>
        <taxon>Bacteria</taxon>
        <taxon>Bacillati</taxon>
        <taxon>Bacillota</taxon>
        <taxon>Clostridia</taxon>
        <taxon>Eubacteriales</taxon>
        <taxon>Eubacteriaceae</taxon>
        <taxon>Eubacterium</taxon>
    </lineage>
</organism>
<evidence type="ECO:0000313" key="3">
    <source>
        <dbReference type="Proteomes" id="UP000285740"/>
    </source>
</evidence>
<feature type="transmembrane region" description="Helical" evidence="1">
    <location>
        <begin position="16"/>
        <end position="35"/>
    </location>
</feature>
<sequence>MKRKKKRKLKKSVKKLLILIPIIAVIAIVCVYGFALKDVSYSSDLQQYSAEEVKAYLNAKKIDNTLLFWIKNKIGKSESIDLFEEYTVKMQNPMKVKIILTKRN</sequence>
<gene>
    <name evidence="2" type="ORF">DW918_11650</name>
</gene>
<evidence type="ECO:0000313" key="2">
    <source>
        <dbReference type="EMBL" id="RHA75045.1"/>
    </source>
</evidence>
<reference evidence="2 3" key="1">
    <citation type="submission" date="2018-08" db="EMBL/GenBank/DDBJ databases">
        <title>A genome reference for cultivated species of the human gut microbiota.</title>
        <authorList>
            <person name="Zou Y."/>
            <person name="Xue W."/>
            <person name="Luo G."/>
        </authorList>
    </citation>
    <scope>NUCLEOTIDE SEQUENCE [LARGE SCALE GENOMIC DNA]</scope>
    <source>
        <strain evidence="2 3">AM42-30</strain>
    </source>
</reference>
<keyword evidence="1" id="KW-0472">Membrane</keyword>
<name>A0A413SYZ6_9FIRM</name>
<comment type="caution">
    <text evidence="2">The sequence shown here is derived from an EMBL/GenBank/DDBJ whole genome shotgun (WGS) entry which is preliminary data.</text>
</comment>
<protein>
    <submittedName>
        <fullName evidence="2">Uncharacterized protein</fullName>
    </submittedName>
</protein>
<dbReference type="AlphaFoldDB" id="A0A413SYZ6"/>
<dbReference type="EMBL" id="QSFV01000066">
    <property type="protein sequence ID" value="RHA75045.1"/>
    <property type="molecule type" value="Genomic_DNA"/>
</dbReference>
<dbReference type="RefSeq" id="WP_118030949.1">
    <property type="nucleotide sequence ID" value="NZ_QSFV01000066.1"/>
</dbReference>